<evidence type="ECO:0000313" key="2">
    <source>
        <dbReference type="EMBL" id="VDP50202.1"/>
    </source>
</evidence>
<protein>
    <submittedName>
        <fullName evidence="2">Uncharacterized protein</fullName>
    </submittedName>
</protein>
<evidence type="ECO:0000256" key="1">
    <source>
        <dbReference type="SAM" id="MobiDB-lite"/>
    </source>
</evidence>
<proteinExistence type="predicted"/>
<keyword evidence="3" id="KW-1185">Reference proteome</keyword>
<accession>A0A183P564</accession>
<evidence type="ECO:0000313" key="3">
    <source>
        <dbReference type="Proteomes" id="UP000269396"/>
    </source>
</evidence>
<dbReference type="AlphaFoldDB" id="A0A183P564"/>
<organism evidence="2 3">
    <name type="scientific">Schistosoma mattheei</name>
    <dbReference type="NCBI Taxonomy" id="31246"/>
    <lineage>
        <taxon>Eukaryota</taxon>
        <taxon>Metazoa</taxon>
        <taxon>Spiralia</taxon>
        <taxon>Lophotrochozoa</taxon>
        <taxon>Platyhelminthes</taxon>
        <taxon>Trematoda</taxon>
        <taxon>Digenea</taxon>
        <taxon>Strigeidida</taxon>
        <taxon>Schistosomatoidea</taxon>
        <taxon>Schistosomatidae</taxon>
        <taxon>Schistosoma</taxon>
    </lineage>
</organism>
<dbReference type="Proteomes" id="UP000269396">
    <property type="component" value="Unassembled WGS sequence"/>
</dbReference>
<dbReference type="EMBL" id="UZAL01029759">
    <property type="protein sequence ID" value="VDP50202.1"/>
    <property type="molecule type" value="Genomic_DNA"/>
</dbReference>
<reference evidence="2" key="1">
    <citation type="submission" date="2018-11" db="EMBL/GenBank/DDBJ databases">
        <authorList>
            <consortium name="Pathogen Informatics"/>
        </authorList>
    </citation>
    <scope>NUCLEOTIDE SEQUENCE [LARGE SCALE GENOMIC DNA]</scope>
    <source>
        <strain evidence="2">Denwood</strain>
    </source>
</reference>
<name>A0A183P564_9TREM</name>
<feature type="region of interest" description="Disordered" evidence="1">
    <location>
        <begin position="1"/>
        <end position="31"/>
    </location>
</feature>
<gene>
    <name evidence="2" type="ORF">SMTD_LOCUS9500</name>
</gene>
<sequence length="81" mass="8946">MEVDISNNPSHETNMDTTSEWESAIPENAEKHKNQIVGTEELVTTTCSDDSALLGRGTCTDSEANLAKKDFARYGVLREEL</sequence>
<feature type="compositionally biased region" description="Polar residues" evidence="1">
    <location>
        <begin position="1"/>
        <end position="21"/>
    </location>
</feature>